<comment type="caution">
    <text evidence="3">The sequence shown here is derived from an EMBL/GenBank/DDBJ whole genome shotgun (WGS) entry which is preliminary data.</text>
</comment>
<dbReference type="PANTHER" id="PTHR46033:SF8">
    <property type="entry name" value="PROTEIN MAINTENANCE OF MERISTEMS-LIKE"/>
    <property type="match status" value="1"/>
</dbReference>
<evidence type="ECO:0000313" key="4">
    <source>
        <dbReference type="Proteomes" id="UP001408789"/>
    </source>
</evidence>
<feature type="domain" description="Aminotransferase-like plant mobile" evidence="2">
    <location>
        <begin position="76"/>
        <end position="437"/>
    </location>
</feature>
<accession>A0AAP0HAL3</accession>
<dbReference type="PANTHER" id="PTHR46033">
    <property type="entry name" value="PROTEIN MAIN-LIKE 2"/>
    <property type="match status" value="1"/>
</dbReference>
<gene>
    <name evidence="3" type="ORF">SSX86_006019</name>
</gene>
<dbReference type="InterPro" id="IPR019557">
    <property type="entry name" value="AminoTfrase-like_pln_mobile"/>
</dbReference>
<dbReference type="Proteomes" id="UP001408789">
    <property type="component" value="Unassembled WGS sequence"/>
</dbReference>
<keyword evidence="4" id="KW-1185">Reference proteome</keyword>
<dbReference type="EMBL" id="JBCNJP010000007">
    <property type="protein sequence ID" value="KAK9077682.1"/>
    <property type="molecule type" value="Genomic_DNA"/>
</dbReference>
<dbReference type="InterPro" id="IPR044824">
    <property type="entry name" value="MAIN-like"/>
</dbReference>
<dbReference type="AlphaFoldDB" id="A0AAP0HAL3"/>
<dbReference type="GO" id="GO:0010073">
    <property type="term" value="P:meristem maintenance"/>
    <property type="evidence" value="ECO:0007669"/>
    <property type="project" value="InterPro"/>
</dbReference>
<evidence type="ECO:0000256" key="1">
    <source>
        <dbReference type="SAM" id="MobiDB-lite"/>
    </source>
</evidence>
<reference evidence="3 4" key="1">
    <citation type="submission" date="2024-04" db="EMBL/GenBank/DDBJ databases">
        <title>The reference genome of an endangered Asteraceae, Deinandra increscens subsp. villosa, native to the Central Coast of California.</title>
        <authorList>
            <person name="Guilliams M."/>
            <person name="Hasenstab-Lehman K."/>
            <person name="Meyer R."/>
            <person name="Mcevoy S."/>
        </authorList>
    </citation>
    <scope>NUCLEOTIDE SEQUENCE [LARGE SCALE GENOMIC DNA]</scope>
    <source>
        <tissue evidence="3">Leaf</tissue>
    </source>
</reference>
<feature type="compositionally biased region" description="Basic residues" evidence="1">
    <location>
        <begin position="539"/>
        <end position="551"/>
    </location>
</feature>
<dbReference type="Pfam" id="PF10536">
    <property type="entry name" value="PMD"/>
    <property type="match status" value="1"/>
</dbReference>
<sequence length="583" mass="66992">MNPGPLKEDVLFLKKEHIAYAKFQKGDVEELQFKQLRRGDKKLWTYLESIQMNDRLESIILRAGFGGILSCGFQPADNGLITALAERWRPETHTFHLPVGETTITLQDINVLFALPIEGDAISFGKFEMGIPQIYERVHNLLGFMPTPTDFKQGRKYLLKYTSIRSFLENNILPPEPTQIQLNQHARCIILHILGSSLFNNTDNQGVNVQFLDLLEDLDNCRRYSWGSAVLAFIYKSLCKAVISSERDLVGPMWMVQIWAWSRIKSLGPSIVLRRGQQHNFALPFASRYVNKLSFEDAPSHSARAIRATIQGLQHNDFEWLPYDNDMGRLTDSCTNGSTSWLCQCFLIFWEIAEFYDPTRVLRQFGITQNIPRNIQISKNEHKKLHETTKTGGSRTDWRHKHRSYIDSWNNRHNTRYLGTRINDAPTLEPGYLEWYRERTVTYIINPGVHHEGPPPYQDLAGMSQMMMDGMTQIREQGSQLVGPGVPSEVPPEYLSGVENMYNTAEQMLEYTGDWALSQYPSHFQTSPVDHGMNEFEPRRHRQRASHKGRGGTHDTAGASGSRQYEQQDVFTQTTFDLNQPPF</sequence>
<proteinExistence type="predicted"/>
<name>A0AAP0HAL3_9ASTR</name>
<evidence type="ECO:0000259" key="2">
    <source>
        <dbReference type="Pfam" id="PF10536"/>
    </source>
</evidence>
<protein>
    <recommendedName>
        <fullName evidence="2">Aminotransferase-like plant mobile domain-containing protein</fullName>
    </recommendedName>
</protein>
<feature type="region of interest" description="Disordered" evidence="1">
    <location>
        <begin position="529"/>
        <end position="565"/>
    </location>
</feature>
<evidence type="ECO:0000313" key="3">
    <source>
        <dbReference type="EMBL" id="KAK9077682.1"/>
    </source>
</evidence>
<organism evidence="3 4">
    <name type="scientific">Deinandra increscens subsp. villosa</name>
    <dbReference type="NCBI Taxonomy" id="3103831"/>
    <lineage>
        <taxon>Eukaryota</taxon>
        <taxon>Viridiplantae</taxon>
        <taxon>Streptophyta</taxon>
        <taxon>Embryophyta</taxon>
        <taxon>Tracheophyta</taxon>
        <taxon>Spermatophyta</taxon>
        <taxon>Magnoliopsida</taxon>
        <taxon>eudicotyledons</taxon>
        <taxon>Gunneridae</taxon>
        <taxon>Pentapetalae</taxon>
        <taxon>asterids</taxon>
        <taxon>campanulids</taxon>
        <taxon>Asterales</taxon>
        <taxon>Asteraceae</taxon>
        <taxon>Asteroideae</taxon>
        <taxon>Heliantheae alliance</taxon>
        <taxon>Madieae</taxon>
        <taxon>Madiinae</taxon>
        <taxon>Deinandra</taxon>
    </lineage>
</organism>